<keyword evidence="6" id="KW-0413">Isomerase</keyword>
<dbReference type="KEGG" id="psic:J4E96_04435"/>
<comment type="similarity">
    <text evidence="2">Belongs to the phosphohexose mutase family.</text>
</comment>
<dbReference type="InterPro" id="IPR005844">
    <property type="entry name" value="A-D-PHexomutase_a/b/a-I"/>
</dbReference>
<dbReference type="GO" id="GO:0005975">
    <property type="term" value="P:carbohydrate metabolic process"/>
    <property type="evidence" value="ECO:0007669"/>
    <property type="project" value="InterPro"/>
</dbReference>
<keyword evidence="11" id="KW-1185">Reference proteome</keyword>
<name>A0A8A4ZFT5_9MICO</name>
<dbReference type="InterPro" id="IPR005841">
    <property type="entry name" value="Alpha-D-phosphohexomutase_SF"/>
</dbReference>
<keyword evidence="5" id="KW-0460">Magnesium</keyword>
<proteinExistence type="inferred from homology"/>
<protein>
    <submittedName>
        <fullName evidence="10">Phosphomannomutase/phosphoglucomutase</fullName>
    </submittedName>
</protein>
<evidence type="ECO:0000259" key="7">
    <source>
        <dbReference type="Pfam" id="PF02878"/>
    </source>
</evidence>
<dbReference type="GO" id="GO:0046872">
    <property type="term" value="F:metal ion binding"/>
    <property type="evidence" value="ECO:0007669"/>
    <property type="project" value="UniProtKB-KW"/>
</dbReference>
<evidence type="ECO:0000256" key="3">
    <source>
        <dbReference type="ARBA" id="ARBA00022553"/>
    </source>
</evidence>
<dbReference type="EMBL" id="CP071868">
    <property type="protein sequence ID" value="QTE30261.1"/>
    <property type="molecule type" value="Genomic_DNA"/>
</dbReference>
<evidence type="ECO:0000259" key="8">
    <source>
        <dbReference type="Pfam" id="PF02879"/>
    </source>
</evidence>
<evidence type="ECO:0000313" key="10">
    <source>
        <dbReference type="EMBL" id="QTE30261.1"/>
    </source>
</evidence>
<comment type="cofactor">
    <cofactor evidence="1">
        <name>Mg(2+)</name>
        <dbReference type="ChEBI" id="CHEBI:18420"/>
    </cofactor>
</comment>
<evidence type="ECO:0000259" key="9">
    <source>
        <dbReference type="Pfam" id="PF02880"/>
    </source>
</evidence>
<feature type="domain" description="Alpha-D-phosphohexomutase alpha/beta/alpha" evidence="7">
    <location>
        <begin position="32"/>
        <end position="114"/>
    </location>
</feature>
<reference evidence="10" key="1">
    <citation type="submission" date="2021-03" db="EMBL/GenBank/DDBJ databases">
        <title>Pengzhenrongella sicca gen. nov., sp. nov., a new member of suborder Micrococcineae isolated from High-Arctic tundra soil.</title>
        <authorList>
            <person name="Peng F."/>
        </authorList>
    </citation>
    <scope>NUCLEOTIDE SEQUENCE</scope>
    <source>
        <strain evidence="10">LRZ-2</strain>
    </source>
</reference>
<dbReference type="Gene3D" id="3.40.120.10">
    <property type="entry name" value="Alpha-D-Glucose-1,6-Bisphosphate, subunit A, domain 3"/>
    <property type="match status" value="3"/>
</dbReference>
<dbReference type="Proteomes" id="UP000663937">
    <property type="component" value="Chromosome"/>
</dbReference>
<evidence type="ECO:0000256" key="5">
    <source>
        <dbReference type="ARBA" id="ARBA00022842"/>
    </source>
</evidence>
<evidence type="ECO:0000256" key="1">
    <source>
        <dbReference type="ARBA" id="ARBA00001946"/>
    </source>
</evidence>
<evidence type="ECO:0000256" key="4">
    <source>
        <dbReference type="ARBA" id="ARBA00022723"/>
    </source>
</evidence>
<evidence type="ECO:0000256" key="2">
    <source>
        <dbReference type="ARBA" id="ARBA00010231"/>
    </source>
</evidence>
<dbReference type="Pfam" id="PF02878">
    <property type="entry name" value="PGM_PMM_I"/>
    <property type="match status" value="1"/>
</dbReference>
<accession>A0A8A4ZFT5</accession>
<keyword evidence="4" id="KW-0479">Metal-binding</keyword>
<keyword evidence="3" id="KW-0597">Phosphoprotein</keyword>
<dbReference type="PANTHER" id="PTHR43771">
    <property type="entry name" value="PHOSPHOMANNOMUTASE"/>
    <property type="match status" value="1"/>
</dbReference>
<gene>
    <name evidence="10" type="primary">manB</name>
    <name evidence="10" type="ORF">J4E96_04435</name>
</gene>
<dbReference type="SUPFAM" id="SSF53738">
    <property type="entry name" value="Phosphoglucomutase, first 3 domains"/>
    <property type="match status" value="3"/>
</dbReference>
<dbReference type="PANTHER" id="PTHR43771:SF1">
    <property type="entry name" value="PHOSPHOMANNOMUTASE"/>
    <property type="match status" value="1"/>
</dbReference>
<dbReference type="PRINTS" id="PR00509">
    <property type="entry name" value="PGMPMM"/>
</dbReference>
<feature type="domain" description="Alpha-D-phosphohexomutase alpha/beta/alpha" evidence="8">
    <location>
        <begin position="153"/>
        <end position="259"/>
    </location>
</feature>
<dbReference type="GO" id="GO:0016868">
    <property type="term" value="F:intramolecular phosphotransferase activity"/>
    <property type="evidence" value="ECO:0007669"/>
    <property type="project" value="InterPro"/>
</dbReference>
<dbReference type="InterPro" id="IPR005845">
    <property type="entry name" value="A-D-PHexomutase_a/b/a-II"/>
</dbReference>
<sequence length="483" mass="48132">MPAASSRPNPFALGAAFAEVIVLPDLARSGGTDPGRALVGHDGQVGSAERAAELAAGLAGRGVDVELVGPCSMDALLAAAGALEAPGAMVAAEPGSGRPAGVLLVRADGRPVEPGSGLPAVLSHALAEPAAVESAAAETPGDGTIRLRPALASYAELLRSLADLTRVRPLTVVVEAGHGVAALTVPAVLGTAVGLPALPLEIIVLSAGAAGDLGSAPAPHPSDPAHLLALRAEVVARGADLGLAFDADGDRVVVVDENGDLVSAAVVAMLVGLREVERERREGAAPTVVLDRLLSEAAGDLLTAAGAAVVRSGGGGSSLRAAMAASGAVVGASPGLHYAFRDLYLADSGLLAAMHVLATLGSGGVPLSAFAEVYQPYAQSGEMEVPVDDVAAARARVVAAYVTRAGAGPVQVDAPDGGDAAAGLTVRHWAAAPRWWFDLRPGPAGTTVRLTVEAADEDIMEKVRDDVLALVRAGDAPKTANKE</sequence>
<dbReference type="Pfam" id="PF02879">
    <property type="entry name" value="PGM_PMM_II"/>
    <property type="match status" value="1"/>
</dbReference>
<evidence type="ECO:0000313" key="11">
    <source>
        <dbReference type="Proteomes" id="UP000663937"/>
    </source>
</evidence>
<organism evidence="10 11">
    <name type="scientific">Pengzhenrongella sicca</name>
    <dbReference type="NCBI Taxonomy" id="2819238"/>
    <lineage>
        <taxon>Bacteria</taxon>
        <taxon>Bacillati</taxon>
        <taxon>Actinomycetota</taxon>
        <taxon>Actinomycetes</taxon>
        <taxon>Micrococcales</taxon>
        <taxon>Pengzhenrongella</taxon>
    </lineage>
</organism>
<dbReference type="AlphaFoldDB" id="A0A8A4ZFT5"/>
<dbReference type="InterPro" id="IPR016055">
    <property type="entry name" value="A-D-PHexomutase_a/b/a-I/II/III"/>
</dbReference>
<dbReference type="RefSeq" id="WP_227424587.1">
    <property type="nucleotide sequence ID" value="NZ_CP071868.1"/>
</dbReference>
<dbReference type="InterPro" id="IPR005846">
    <property type="entry name" value="A-D-PHexomutase_a/b/a-III"/>
</dbReference>
<dbReference type="Pfam" id="PF02880">
    <property type="entry name" value="PGM_PMM_III"/>
    <property type="match status" value="1"/>
</dbReference>
<dbReference type="Gene3D" id="3.30.310.50">
    <property type="entry name" value="Alpha-D-phosphohexomutase, C-terminal domain"/>
    <property type="match status" value="1"/>
</dbReference>
<evidence type="ECO:0000256" key="6">
    <source>
        <dbReference type="ARBA" id="ARBA00023235"/>
    </source>
</evidence>
<feature type="domain" description="Alpha-D-phosphohexomutase alpha/beta/alpha" evidence="9">
    <location>
        <begin position="277"/>
        <end position="377"/>
    </location>
</feature>